<proteinExistence type="predicted"/>
<name>A0AAE1D976_9GAST</name>
<protein>
    <submittedName>
        <fullName evidence="1">Uncharacterized protein</fullName>
    </submittedName>
</protein>
<comment type="caution">
    <text evidence="1">The sequence shown here is derived from an EMBL/GenBank/DDBJ whole genome shotgun (WGS) entry which is preliminary data.</text>
</comment>
<sequence>MKANPQIYKAIKRRKAGGRPEKAMRHSIQNVSLNGTSDTRCWSANGSSRNFITGHEAILTASDIRCHNGRWAPCLYGNLTSFTGFLRACGDNSAKKSSVEYHENNARKSSIASGRVPHSSMSYSLLARPPECVSLDVGTLQTPGHHPRVHQTWWFDYDRVLVIRERCVEGGERQGWANIDYLICPKFGHVPRL</sequence>
<gene>
    <name evidence="1" type="ORF">RRG08_024267</name>
</gene>
<dbReference type="Proteomes" id="UP001283361">
    <property type="component" value="Unassembled WGS sequence"/>
</dbReference>
<reference evidence="1" key="1">
    <citation type="journal article" date="2023" name="G3 (Bethesda)">
        <title>A reference genome for the long-term kleptoplast-retaining sea slug Elysia crispata morphotype clarki.</title>
        <authorList>
            <person name="Eastman K.E."/>
            <person name="Pendleton A.L."/>
            <person name="Shaikh M.A."/>
            <person name="Suttiyut T."/>
            <person name="Ogas R."/>
            <person name="Tomko P."/>
            <person name="Gavelis G."/>
            <person name="Widhalm J.R."/>
            <person name="Wisecaver J.H."/>
        </authorList>
    </citation>
    <scope>NUCLEOTIDE SEQUENCE</scope>
    <source>
        <strain evidence="1">ECLA1</strain>
    </source>
</reference>
<accession>A0AAE1D976</accession>
<dbReference type="AlphaFoldDB" id="A0AAE1D976"/>
<dbReference type="EMBL" id="JAWDGP010004902">
    <property type="protein sequence ID" value="KAK3761400.1"/>
    <property type="molecule type" value="Genomic_DNA"/>
</dbReference>
<evidence type="ECO:0000313" key="2">
    <source>
        <dbReference type="Proteomes" id="UP001283361"/>
    </source>
</evidence>
<organism evidence="1 2">
    <name type="scientific">Elysia crispata</name>
    <name type="common">lettuce slug</name>
    <dbReference type="NCBI Taxonomy" id="231223"/>
    <lineage>
        <taxon>Eukaryota</taxon>
        <taxon>Metazoa</taxon>
        <taxon>Spiralia</taxon>
        <taxon>Lophotrochozoa</taxon>
        <taxon>Mollusca</taxon>
        <taxon>Gastropoda</taxon>
        <taxon>Heterobranchia</taxon>
        <taxon>Euthyneura</taxon>
        <taxon>Panpulmonata</taxon>
        <taxon>Sacoglossa</taxon>
        <taxon>Placobranchoidea</taxon>
        <taxon>Plakobranchidae</taxon>
        <taxon>Elysia</taxon>
    </lineage>
</organism>
<evidence type="ECO:0000313" key="1">
    <source>
        <dbReference type="EMBL" id="KAK3761400.1"/>
    </source>
</evidence>
<keyword evidence="2" id="KW-1185">Reference proteome</keyword>